<organism evidence="2">
    <name type="scientific">Micromonospora sp. CCTCC AA 2012012</name>
    <dbReference type="NCBI Taxonomy" id="3111921"/>
    <lineage>
        <taxon>Bacteria</taxon>
        <taxon>Bacillati</taxon>
        <taxon>Actinomycetota</taxon>
        <taxon>Actinomycetes</taxon>
        <taxon>Micromonosporales</taxon>
        <taxon>Micromonosporaceae</taxon>
        <taxon>Micromonospora</taxon>
    </lineage>
</organism>
<dbReference type="InterPro" id="IPR010296">
    <property type="entry name" value="DUF899_thioredox"/>
</dbReference>
<dbReference type="Pfam" id="PF05988">
    <property type="entry name" value="DUF899"/>
    <property type="match status" value="1"/>
</dbReference>
<dbReference type="EMBL" id="CP159342">
    <property type="protein sequence ID" value="XCH74141.1"/>
    <property type="molecule type" value="Genomic_DNA"/>
</dbReference>
<reference evidence="1" key="1">
    <citation type="submission" date="2024-01" db="EMBL/GenBank/DDBJ databases">
        <title>The genome sequence of Micromonospora mangrovi CCTCC AA 2012012.</title>
        <authorList>
            <person name="Gao J."/>
        </authorList>
    </citation>
    <scope>NUCLEOTIDE SEQUENCE</scope>
    <source>
        <strain evidence="1">CCTCC AA 2012012</strain>
    </source>
</reference>
<dbReference type="EMBL" id="CP157762">
    <property type="protein sequence ID" value="XBP93443.1"/>
    <property type="molecule type" value="Genomic_DNA"/>
</dbReference>
<dbReference type="AlphaFoldDB" id="A0AAU8HDB7"/>
<evidence type="ECO:0000313" key="1">
    <source>
        <dbReference type="EMBL" id="XBP93443.1"/>
    </source>
</evidence>
<gene>
    <name evidence="2" type="ORF">ABUL08_28405</name>
    <name evidence="1" type="ORF">VK199_28320</name>
</gene>
<sequence>MSLPDVVSREEWLVARKRFLATEKELTRARDEVNAARRRLPMVAMEKEYVFDTAQGKKSLLDLFEGRRQLIVYHAMPFKDPGSFCLSCSFWIDSIGHLAHLHARNTSFVIDCPEPLAKIEPVVERMGWQRLPWTSSQGSDFYRDLWVTMDGADKPLPPGISAFLRDGDRVFHTYSTHQRGSDLLNGTYNYLDLTALGRQEEGLSWTQSWLRYHDEYDN</sequence>
<dbReference type="RefSeq" id="WP_350933100.1">
    <property type="nucleotide sequence ID" value="NZ_CP157762.1"/>
</dbReference>
<reference evidence="2" key="2">
    <citation type="submission" date="2024-06" db="EMBL/GenBank/DDBJ databases">
        <title>Micromonospora mangrovi CCTCC AA 2012012 genome sequences.</title>
        <authorList>
            <person name="Gao J."/>
        </authorList>
    </citation>
    <scope>NUCLEOTIDE SEQUENCE</scope>
    <source>
        <strain evidence="2">CCTCC AA 2012012</strain>
    </source>
</reference>
<evidence type="ECO:0000313" key="2">
    <source>
        <dbReference type="EMBL" id="XCH74141.1"/>
    </source>
</evidence>
<protein>
    <submittedName>
        <fullName evidence="2">DUF899 domain-containing protein</fullName>
    </submittedName>
</protein>
<proteinExistence type="predicted"/>
<name>A0AAU8HDB7_9ACTN</name>
<accession>A0AAU8HDB7</accession>